<feature type="region of interest" description="Disordered" evidence="1">
    <location>
        <begin position="120"/>
        <end position="153"/>
    </location>
</feature>
<evidence type="ECO:0000256" key="1">
    <source>
        <dbReference type="SAM" id="MobiDB-lite"/>
    </source>
</evidence>
<feature type="region of interest" description="Disordered" evidence="1">
    <location>
        <begin position="1"/>
        <end position="29"/>
    </location>
</feature>
<feature type="compositionally biased region" description="Basic and acidic residues" evidence="1">
    <location>
        <begin position="453"/>
        <end position="462"/>
    </location>
</feature>
<evidence type="ECO:0000313" key="3">
    <source>
        <dbReference type="Proteomes" id="UP001492380"/>
    </source>
</evidence>
<gene>
    <name evidence="2" type="ORF">HDK90DRAFT_470783</name>
</gene>
<feature type="compositionally biased region" description="Low complexity" evidence="1">
    <location>
        <begin position="434"/>
        <end position="447"/>
    </location>
</feature>
<keyword evidence="3" id="KW-1185">Reference proteome</keyword>
<reference evidence="2 3" key="1">
    <citation type="submission" date="2024-04" db="EMBL/GenBank/DDBJ databases">
        <title>Phyllosticta paracitricarpa is synonymous to the EU quarantine fungus P. citricarpa based on phylogenomic analyses.</title>
        <authorList>
            <consortium name="Lawrence Berkeley National Laboratory"/>
            <person name="Van Ingen-Buijs V.A."/>
            <person name="Van Westerhoven A.C."/>
            <person name="Haridas S."/>
            <person name="Skiadas P."/>
            <person name="Martin F."/>
            <person name="Groenewald J.Z."/>
            <person name="Crous P.W."/>
            <person name="Seidl M.F."/>
        </authorList>
    </citation>
    <scope>NUCLEOTIDE SEQUENCE [LARGE SCALE GENOMIC DNA]</scope>
    <source>
        <strain evidence="2 3">CBS 123374</strain>
    </source>
</reference>
<dbReference type="Proteomes" id="UP001492380">
    <property type="component" value="Unassembled WGS sequence"/>
</dbReference>
<organism evidence="2 3">
    <name type="scientific">Phyllosticta capitalensis</name>
    <dbReference type="NCBI Taxonomy" id="121624"/>
    <lineage>
        <taxon>Eukaryota</taxon>
        <taxon>Fungi</taxon>
        <taxon>Dikarya</taxon>
        <taxon>Ascomycota</taxon>
        <taxon>Pezizomycotina</taxon>
        <taxon>Dothideomycetes</taxon>
        <taxon>Dothideomycetes incertae sedis</taxon>
        <taxon>Botryosphaeriales</taxon>
        <taxon>Phyllostictaceae</taxon>
        <taxon>Phyllosticta</taxon>
    </lineage>
</organism>
<proteinExistence type="predicted"/>
<evidence type="ECO:0000313" key="2">
    <source>
        <dbReference type="EMBL" id="KAK8223192.1"/>
    </source>
</evidence>
<feature type="compositionally biased region" description="Low complexity" evidence="1">
    <location>
        <begin position="137"/>
        <end position="147"/>
    </location>
</feature>
<feature type="region of interest" description="Disordered" evidence="1">
    <location>
        <begin position="407"/>
        <end position="462"/>
    </location>
</feature>
<protein>
    <submittedName>
        <fullName evidence="2">Uncharacterized protein</fullName>
    </submittedName>
</protein>
<dbReference type="EMBL" id="JBBWRZ010000014">
    <property type="protein sequence ID" value="KAK8223192.1"/>
    <property type="molecule type" value="Genomic_DNA"/>
</dbReference>
<comment type="caution">
    <text evidence="2">The sequence shown here is derived from an EMBL/GenBank/DDBJ whole genome shotgun (WGS) entry which is preliminary data.</text>
</comment>
<feature type="compositionally biased region" description="Basic and acidic residues" evidence="1">
    <location>
        <begin position="1"/>
        <end position="10"/>
    </location>
</feature>
<feature type="region of interest" description="Disordered" evidence="1">
    <location>
        <begin position="295"/>
        <end position="317"/>
    </location>
</feature>
<accession>A0ABR1YA70</accession>
<sequence length="462" mass="49849">MGQGRAEQRRQHWGALEESEREKKKRKTVARNIPATELHSGIELVVGAGVYDCWLLVVARAPAALRCAALLARLTSHSFASPPQPNLSPTHTTPQPSRALIHAPSTPRHVRPPLAIAAGAAAAAAARSPHPKTPAKAQAQASQRQRAPTTDGPPLLMDGILSSHAAIQYLLYVSSAPGPVLGRPQQPAPSRARLSTRALAAMRAIQPGLQRPLRLPGAEWSTAQGFFARPSSRNPIPMPERYCYCHWPPAMMMIYALPSLPAQCHFFHTSYQKTAATYCCCCCYYTTYPPPSFGRNQPPSPPLLKRRNHKDVQSSLRPAPLPADPVRVIRRLFTLPSPSTARRLRIVIQRSGPPGHSKIITTISTPPVWPACVQPGTPRPLSVNPPDVCFVFRQAVQARGLAEHPPAVPASLTAEDPDAPCRAATASPGAFSRLSPLSLGSSQHSSSTAAVRRRADSVKAYS</sequence>
<name>A0ABR1YA70_9PEZI</name>